<proteinExistence type="predicted"/>
<keyword evidence="3" id="KW-0949">S-adenosyl-L-methionine</keyword>
<evidence type="ECO:0000313" key="8">
    <source>
        <dbReference type="Proteomes" id="UP000247233"/>
    </source>
</evidence>
<organism evidence="7 8">
    <name type="scientific">Aspergillus heteromorphus CBS 117.55</name>
    <dbReference type="NCBI Taxonomy" id="1448321"/>
    <lineage>
        <taxon>Eukaryota</taxon>
        <taxon>Fungi</taxon>
        <taxon>Dikarya</taxon>
        <taxon>Ascomycota</taxon>
        <taxon>Pezizomycotina</taxon>
        <taxon>Eurotiomycetes</taxon>
        <taxon>Eurotiomycetidae</taxon>
        <taxon>Eurotiales</taxon>
        <taxon>Aspergillaceae</taxon>
        <taxon>Aspergillus</taxon>
        <taxon>Aspergillus subgen. Circumdati</taxon>
    </lineage>
</organism>
<feature type="active site" description="Proton acceptor" evidence="4">
    <location>
        <position position="303"/>
    </location>
</feature>
<gene>
    <name evidence="7" type="ORF">BO70DRAFT_310070</name>
</gene>
<dbReference type="GO" id="GO:0046983">
    <property type="term" value="F:protein dimerization activity"/>
    <property type="evidence" value="ECO:0007669"/>
    <property type="project" value="InterPro"/>
</dbReference>
<dbReference type="InterPro" id="IPR036388">
    <property type="entry name" value="WH-like_DNA-bd_sf"/>
</dbReference>
<dbReference type="Gene3D" id="1.10.10.10">
    <property type="entry name" value="Winged helix-like DNA-binding domain superfamily/Winged helix DNA-binding domain"/>
    <property type="match status" value="1"/>
</dbReference>
<dbReference type="Pfam" id="PF08100">
    <property type="entry name" value="Dimerisation"/>
    <property type="match status" value="1"/>
</dbReference>
<dbReference type="InterPro" id="IPR036390">
    <property type="entry name" value="WH_DNA-bd_sf"/>
</dbReference>
<dbReference type="InterPro" id="IPR012967">
    <property type="entry name" value="COMT_dimerisation"/>
</dbReference>
<dbReference type="GO" id="GO:0008171">
    <property type="term" value="F:O-methyltransferase activity"/>
    <property type="evidence" value="ECO:0007669"/>
    <property type="project" value="InterPro"/>
</dbReference>
<dbReference type="InterPro" id="IPR029063">
    <property type="entry name" value="SAM-dependent_MTases_sf"/>
</dbReference>
<evidence type="ECO:0000256" key="4">
    <source>
        <dbReference type="PIRSR" id="PIRSR005739-1"/>
    </source>
</evidence>
<evidence type="ECO:0000256" key="1">
    <source>
        <dbReference type="ARBA" id="ARBA00022603"/>
    </source>
</evidence>
<dbReference type="PROSITE" id="PS51683">
    <property type="entry name" value="SAM_OMT_II"/>
    <property type="match status" value="1"/>
</dbReference>
<dbReference type="GO" id="GO:0044550">
    <property type="term" value="P:secondary metabolite biosynthetic process"/>
    <property type="evidence" value="ECO:0007669"/>
    <property type="project" value="UniProtKB-ARBA"/>
</dbReference>
<evidence type="ECO:0000259" key="6">
    <source>
        <dbReference type="Pfam" id="PF08100"/>
    </source>
</evidence>
<dbReference type="InterPro" id="IPR001077">
    <property type="entry name" value="COMT_C"/>
</dbReference>
<keyword evidence="2 7" id="KW-0808">Transferase</keyword>
<dbReference type="SUPFAM" id="SSF53335">
    <property type="entry name" value="S-adenosyl-L-methionine-dependent methyltransferases"/>
    <property type="match status" value="1"/>
</dbReference>
<dbReference type="Proteomes" id="UP000247233">
    <property type="component" value="Unassembled WGS sequence"/>
</dbReference>
<feature type="domain" description="O-methyltransferase dimerisation" evidence="6">
    <location>
        <begin position="53"/>
        <end position="129"/>
    </location>
</feature>
<dbReference type="OrthoDB" id="1535081at2759"/>
<dbReference type="PIRSF" id="PIRSF005739">
    <property type="entry name" value="O-mtase"/>
    <property type="match status" value="1"/>
</dbReference>
<dbReference type="AlphaFoldDB" id="A0A317WPE8"/>
<evidence type="ECO:0000259" key="5">
    <source>
        <dbReference type="Pfam" id="PF00891"/>
    </source>
</evidence>
<accession>A0A317WPE8</accession>
<comment type="caution">
    <text evidence="7">The sequence shown here is derived from an EMBL/GenBank/DDBJ whole genome shotgun (WGS) entry which is preliminary data.</text>
</comment>
<dbReference type="SUPFAM" id="SSF46785">
    <property type="entry name" value="Winged helix' DNA-binding domain"/>
    <property type="match status" value="1"/>
</dbReference>
<evidence type="ECO:0000256" key="3">
    <source>
        <dbReference type="ARBA" id="ARBA00022691"/>
    </source>
</evidence>
<dbReference type="VEuPathDB" id="FungiDB:BO70DRAFT_310070"/>
<keyword evidence="8" id="KW-1185">Reference proteome</keyword>
<sequence>MASPLSDVLSAANAALADFPAPENIDHGTRMQLLATMDKLRAALEPPRLTVLKHCLSYYVITAVRVGQGMGIFDAFANAEGPTKQLTADALHEKTKGERELLVRLMRYLSAQGIFKEVGKETYEASPLALELTSVGGDAVKHFYLNMRTSSFLYEYFEKNGYVTPSEAYDAPFQFAHSTKQHFFEFLDSSPEDQAAFNSVMTMSRTAGGVHWHQFYPVAERLQGISPDRVLLIDIGGGVGHDISTFKAAHPSISGKLIVQDLPQAIAGIKSPLPEGIEAMGYNMFDVQPVTGAKAYYMRTVLHDWPDKQALEALAQIKTAMAEDSLLLINENTLPESNVSPVTGTLDLVMMQTFSSLERTEKQWVALLEKAGFEVLKVWKPDSSHVTDALYEAVPKKSA</sequence>
<dbReference type="InterPro" id="IPR016461">
    <property type="entry name" value="COMT-like"/>
</dbReference>
<protein>
    <submittedName>
        <fullName evidence="7">O-methyltransferase</fullName>
    </submittedName>
</protein>
<evidence type="ECO:0000313" key="7">
    <source>
        <dbReference type="EMBL" id="PWY88384.1"/>
    </source>
</evidence>
<dbReference type="GO" id="GO:0032259">
    <property type="term" value="P:methylation"/>
    <property type="evidence" value="ECO:0007669"/>
    <property type="project" value="UniProtKB-KW"/>
</dbReference>
<dbReference type="Pfam" id="PF00891">
    <property type="entry name" value="Methyltransf_2"/>
    <property type="match status" value="1"/>
</dbReference>
<dbReference type="PANTHER" id="PTHR43712">
    <property type="entry name" value="PUTATIVE (AFU_ORTHOLOGUE AFUA_4G14580)-RELATED"/>
    <property type="match status" value="1"/>
</dbReference>
<keyword evidence="1 7" id="KW-0489">Methyltransferase</keyword>
<dbReference type="EMBL" id="MSFL01000005">
    <property type="protein sequence ID" value="PWY88384.1"/>
    <property type="molecule type" value="Genomic_DNA"/>
</dbReference>
<dbReference type="RefSeq" id="XP_025401920.1">
    <property type="nucleotide sequence ID" value="XM_025540153.1"/>
</dbReference>
<feature type="domain" description="O-methyltransferase C-terminal" evidence="5">
    <location>
        <begin position="172"/>
        <end position="374"/>
    </location>
</feature>
<name>A0A317WPE8_9EURO</name>
<dbReference type="Gene3D" id="3.40.50.150">
    <property type="entry name" value="Vaccinia Virus protein VP39"/>
    <property type="match status" value="1"/>
</dbReference>
<dbReference type="GeneID" id="37062390"/>
<evidence type="ECO:0000256" key="2">
    <source>
        <dbReference type="ARBA" id="ARBA00022679"/>
    </source>
</evidence>
<reference evidence="7 8" key="1">
    <citation type="submission" date="2016-12" db="EMBL/GenBank/DDBJ databases">
        <title>The genomes of Aspergillus section Nigri reveals drivers in fungal speciation.</title>
        <authorList>
            <consortium name="DOE Joint Genome Institute"/>
            <person name="Vesth T.C."/>
            <person name="Nybo J."/>
            <person name="Theobald S."/>
            <person name="Brandl J."/>
            <person name="Frisvad J.C."/>
            <person name="Nielsen K.F."/>
            <person name="Lyhne E.K."/>
            <person name="Kogle M.E."/>
            <person name="Kuo A."/>
            <person name="Riley R."/>
            <person name="Clum A."/>
            <person name="Nolan M."/>
            <person name="Lipzen A."/>
            <person name="Salamov A."/>
            <person name="Henrissat B."/>
            <person name="Wiebenga A."/>
            <person name="De Vries R.P."/>
            <person name="Grigoriev I.V."/>
            <person name="Mortensen U.H."/>
            <person name="Andersen M.R."/>
            <person name="Baker S.E."/>
        </authorList>
    </citation>
    <scope>NUCLEOTIDE SEQUENCE [LARGE SCALE GENOMIC DNA]</scope>
    <source>
        <strain evidence="7 8">CBS 117.55</strain>
    </source>
</reference>
<dbReference type="PANTHER" id="PTHR43712:SF11">
    <property type="entry name" value="O-METHYLTRANSFERASE (AFU_ORTHOLOGUE AFUA_2G17820)-RELATED"/>
    <property type="match status" value="1"/>
</dbReference>